<feature type="transmembrane region" description="Helical" evidence="14">
    <location>
        <begin position="29"/>
        <end position="49"/>
    </location>
</feature>
<comment type="function">
    <text evidence="1 12">The M ring may be actively involved in energy transduction.</text>
</comment>
<evidence type="ECO:0000256" key="11">
    <source>
        <dbReference type="ARBA" id="ARBA00025936"/>
    </source>
</evidence>
<dbReference type="InterPro" id="IPR000067">
    <property type="entry name" value="FlgMring_FliF"/>
</dbReference>
<dbReference type="InterPro" id="IPR006182">
    <property type="entry name" value="FliF_N_dom"/>
</dbReference>
<feature type="region of interest" description="Disordered" evidence="13">
    <location>
        <begin position="518"/>
        <end position="540"/>
    </location>
</feature>
<evidence type="ECO:0000256" key="2">
    <source>
        <dbReference type="ARBA" id="ARBA00004117"/>
    </source>
</evidence>
<dbReference type="Pfam" id="PF01514">
    <property type="entry name" value="YscJ_FliF"/>
    <property type="match status" value="1"/>
</dbReference>
<feature type="compositionally biased region" description="Low complexity" evidence="13">
    <location>
        <begin position="330"/>
        <end position="359"/>
    </location>
</feature>
<evidence type="ECO:0000256" key="8">
    <source>
        <dbReference type="ARBA" id="ARBA00022989"/>
    </source>
</evidence>
<evidence type="ECO:0000256" key="5">
    <source>
        <dbReference type="ARBA" id="ARBA00017949"/>
    </source>
</evidence>
<comment type="subcellular location">
    <subcellularLocation>
        <location evidence="2 12">Bacterial flagellum basal body</location>
    </subcellularLocation>
    <subcellularLocation>
        <location evidence="3">Cell membrane</location>
        <topology evidence="3">Multi-pass membrane protein</topology>
    </subcellularLocation>
</comment>
<evidence type="ECO:0000259" key="15">
    <source>
        <dbReference type="Pfam" id="PF01514"/>
    </source>
</evidence>
<keyword evidence="7 14" id="KW-0812">Transmembrane</keyword>
<evidence type="ECO:0000256" key="10">
    <source>
        <dbReference type="ARBA" id="ARBA00023143"/>
    </source>
</evidence>
<evidence type="ECO:0000259" key="16">
    <source>
        <dbReference type="Pfam" id="PF08345"/>
    </source>
</evidence>
<dbReference type="InterPro" id="IPR045851">
    <property type="entry name" value="AMP-bd_C_sf"/>
</dbReference>
<dbReference type="EMBL" id="SJOP01000007">
    <property type="protein sequence ID" value="TCC09562.1"/>
    <property type="molecule type" value="Genomic_DNA"/>
</dbReference>
<evidence type="ECO:0000256" key="4">
    <source>
        <dbReference type="ARBA" id="ARBA00007971"/>
    </source>
</evidence>
<dbReference type="Gene3D" id="3.30.300.30">
    <property type="match status" value="1"/>
</dbReference>
<dbReference type="PANTHER" id="PTHR30046:SF0">
    <property type="entry name" value="FLAGELLAR M-RING PROTEIN"/>
    <property type="match status" value="1"/>
</dbReference>
<comment type="caution">
    <text evidence="17">The sequence shown here is derived from an EMBL/GenBank/DDBJ whole genome shotgun (WGS) entry which is preliminary data.</text>
</comment>
<feature type="compositionally biased region" description="Polar residues" evidence="13">
    <location>
        <begin position="360"/>
        <end position="369"/>
    </location>
</feature>
<dbReference type="NCBIfam" id="TIGR00206">
    <property type="entry name" value="fliF"/>
    <property type="match status" value="1"/>
</dbReference>
<keyword evidence="17" id="KW-0282">Flagellum</keyword>
<evidence type="ECO:0000313" key="18">
    <source>
        <dbReference type="Proteomes" id="UP000291793"/>
    </source>
</evidence>
<organism evidence="17 18">
    <name type="scientific">Kosakonia quasisacchari</name>
    <dbReference type="NCBI Taxonomy" id="2529380"/>
    <lineage>
        <taxon>Bacteria</taxon>
        <taxon>Pseudomonadati</taxon>
        <taxon>Pseudomonadota</taxon>
        <taxon>Gammaproteobacteria</taxon>
        <taxon>Enterobacterales</taxon>
        <taxon>Enterobacteriaceae</taxon>
        <taxon>Kosakonia</taxon>
    </lineage>
</organism>
<keyword evidence="9 14" id="KW-0472">Membrane</keyword>
<dbReference type="Proteomes" id="UP000291793">
    <property type="component" value="Unassembled WGS sequence"/>
</dbReference>
<evidence type="ECO:0000256" key="1">
    <source>
        <dbReference type="ARBA" id="ARBA00003820"/>
    </source>
</evidence>
<feature type="domain" description="Flagellar M-ring C-terminal" evidence="16">
    <location>
        <begin position="254"/>
        <end position="441"/>
    </location>
</feature>
<dbReference type="OrthoDB" id="8554211at2"/>
<proteinExistence type="inferred from homology"/>
<dbReference type="RefSeq" id="WP_131408988.1">
    <property type="nucleotide sequence ID" value="NZ_SJOP01000007.1"/>
</dbReference>
<dbReference type="PANTHER" id="PTHR30046">
    <property type="entry name" value="FLAGELLAR M-RING PROTEIN"/>
    <property type="match status" value="1"/>
</dbReference>
<dbReference type="InterPro" id="IPR043427">
    <property type="entry name" value="YscJ/FliF"/>
</dbReference>
<reference evidence="17 18" key="1">
    <citation type="submission" date="2019-02" db="EMBL/GenBank/DDBJ databases">
        <title>The draft genome of Kosakonia quasisacchari strain WCHKQ120001.</title>
        <authorList>
            <person name="Wang C."/>
            <person name="Feng Y."/>
            <person name="Zong Z."/>
        </authorList>
    </citation>
    <scope>NUCLEOTIDE SEQUENCE [LARGE SCALE GENOMIC DNA]</scope>
    <source>
        <strain evidence="17 18">WCHKQ120001</strain>
    </source>
</reference>
<evidence type="ECO:0000256" key="6">
    <source>
        <dbReference type="ARBA" id="ARBA00022475"/>
    </source>
</evidence>
<dbReference type="AlphaFoldDB" id="A0A4R0HKD1"/>
<feature type="domain" description="Flagellar M-ring N-terminal" evidence="15">
    <location>
        <begin position="50"/>
        <end position="224"/>
    </location>
</feature>
<sequence>MTATTQSSNKKSSVDIKALFDNIRLNPRMIFFIAAAAAISIVIALLFWAKEPDYRVLYSNISEQDGGAIVTQLKQMQIPYRFADRDGSIQIPAEQVYEVRLKLAQQGLPKGGAVGFELLDQEKFGISQFNEQVNFQRALEGELSRTIETLGPVNTARVHLAMPKPSLFLQDQKQPSASVTLALISGRTLDAGQVSAISYMISSAVPGLSADRVTIVDQSGHLMTQSGEQATQTTQLKYTRKIEAEYQNRIQAILAPIVGAQNVRTQVTAQVDFTQHEQTAEQYQPNSRPEDMAIRSRQSSNAEQGGKNAVGGVPGALSNQPPAEVSAPIVQPAAPQANGQGATNANANATVTPAAPATPYNKQSDETTNYEVDKTLTHIKRSTGTVERLSVAVVVNYAPGADGKSAALSKDKLDQINALVKEVMGYSDKRGDTLNVVNTPFSAEADEPPVPLWKQPEVIKLMMSGARYLFVLLIAWILWRKAVQPFWTRHQDMLLQRMEMEKEARQAELDEQIRKRQSAEMAKAQQRVEAEQGAQQLREMADQEPQVIALVLRQWLNKEQKSS</sequence>
<evidence type="ECO:0000256" key="3">
    <source>
        <dbReference type="ARBA" id="ARBA00004651"/>
    </source>
</evidence>
<dbReference type="PRINTS" id="PR01009">
    <property type="entry name" value="FLGMRINGFLIF"/>
</dbReference>
<comment type="similarity">
    <text evidence="4 12">Belongs to the FliF family.</text>
</comment>
<dbReference type="PIRSF" id="PIRSF004862">
    <property type="entry name" value="FliF"/>
    <property type="match status" value="1"/>
</dbReference>
<evidence type="ECO:0000256" key="12">
    <source>
        <dbReference type="PIRNR" id="PIRNR004862"/>
    </source>
</evidence>
<dbReference type="InterPro" id="IPR013556">
    <property type="entry name" value="Flag_M-ring_C"/>
</dbReference>
<evidence type="ECO:0000256" key="13">
    <source>
        <dbReference type="SAM" id="MobiDB-lite"/>
    </source>
</evidence>
<dbReference type="GO" id="GO:0003774">
    <property type="term" value="F:cytoskeletal motor activity"/>
    <property type="evidence" value="ECO:0007669"/>
    <property type="project" value="InterPro"/>
</dbReference>
<dbReference type="Pfam" id="PF08345">
    <property type="entry name" value="YscJ_FliF_C"/>
    <property type="match status" value="1"/>
</dbReference>
<dbReference type="GO" id="GO:0005886">
    <property type="term" value="C:plasma membrane"/>
    <property type="evidence" value="ECO:0007669"/>
    <property type="project" value="UniProtKB-SubCell"/>
</dbReference>
<dbReference type="GO" id="GO:0071973">
    <property type="term" value="P:bacterial-type flagellum-dependent cell motility"/>
    <property type="evidence" value="ECO:0007669"/>
    <property type="project" value="InterPro"/>
</dbReference>
<evidence type="ECO:0000256" key="9">
    <source>
        <dbReference type="ARBA" id="ARBA00023136"/>
    </source>
</evidence>
<keyword evidence="8 14" id="KW-1133">Transmembrane helix</keyword>
<comment type="subunit">
    <text evidence="11">The basal body constitutes a major portion of the flagellar organelle and consists of four rings (L,P,S, and M) mounted on a central rod. The M ring is integral to the inner membrane of the cell and may be connected to the flagellar rod via the S ring. The S (supramembrane ring) lies just distal to the M ring. The L and P rings lie in the outer membrane and the periplasmic space, respectively.</text>
</comment>
<keyword evidence="18" id="KW-1185">Reference proteome</keyword>
<keyword evidence="6" id="KW-1003">Cell membrane</keyword>
<keyword evidence="10 12" id="KW-0975">Bacterial flagellum</keyword>
<evidence type="ECO:0000256" key="14">
    <source>
        <dbReference type="SAM" id="Phobius"/>
    </source>
</evidence>
<evidence type="ECO:0000256" key="7">
    <source>
        <dbReference type="ARBA" id="ARBA00022692"/>
    </source>
</evidence>
<protein>
    <recommendedName>
        <fullName evidence="5 12">Flagellar M-ring protein</fullName>
    </recommendedName>
</protein>
<gene>
    <name evidence="17" type="primary">fliF</name>
    <name evidence="17" type="ORF">E0L21_09900</name>
</gene>
<name>A0A4R0HKD1_9ENTR</name>
<dbReference type="GO" id="GO:0009431">
    <property type="term" value="C:bacterial-type flagellum basal body, MS ring"/>
    <property type="evidence" value="ECO:0007669"/>
    <property type="project" value="InterPro"/>
</dbReference>
<keyword evidence="17" id="KW-0969">Cilium</keyword>
<accession>A0A4R0HKD1</accession>
<evidence type="ECO:0000313" key="17">
    <source>
        <dbReference type="EMBL" id="TCC09562.1"/>
    </source>
</evidence>
<keyword evidence="17" id="KW-0966">Cell projection</keyword>
<feature type="region of interest" description="Disordered" evidence="13">
    <location>
        <begin position="276"/>
        <end position="369"/>
    </location>
</feature>